<reference evidence="2 3" key="1">
    <citation type="journal article" date="2019" name="PLoS ONE">
        <title>Pup mortality in New Zealand sea lions (Phocarctos hookeri) at Enderby Island, Auckland Islands, 2013-18.</title>
        <authorList>
            <person name="Michael S.A."/>
            <person name="Hayman D.T.S."/>
            <person name="Gray R."/>
            <person name="Zhang J."/>
            <person name="Rogers L."/>
            <person name="Roe W.D."/>
        </authorList>
    </citation>
    <scope>NUCLEOTIDE SEQUENCE [LARGE SCALE GENOMIC DNA]</scope>
    <source>
        <strain evidence="2 3">SM868</strain>
    </source>
</reference>
<evidence type="ECO:0000259" key="1">
    <source>
        <dbReference type="Pfam" id="PF02922"/>
    </source>
</evidence>
<organism evidence="2 3">
    <name type="scientific">Psychrobacter sanguinis</name>
    <dbReference type="NCBI Taxonomy" id="861445"/>
    <lineage>
        <taxon>Bacteria</taxon>
        <taxon>Pseudomonadati</taxon>
        <taxon>Pseudomonadota</taxon>
        <taxon>Gammaproteobacteria</taxon>
        <taxon>Moraxellales</taxon>
        <taxon>Moraxellaceae</taxon>
        <taxon>Psychrobacter</taxon>
    </lineage>
</organism>
<protein>
    <submittedName>
        <fullName evidence="2">Type I pullulanase</fullName>
    </submittedName>
</protein>
<dbReference type="GO" id="GO:0005975">
    <property type="term" value="P:carbohydrate metabolic process"/>
    <property type="evidence" value="ECO:0007669"/>
    <property type="project" value="InterPro"/>
</dbReference>
<dbReference type="GO" id="GO:0004553">
    <property type="term" value="F:hydrolase activity, hydrolyzing O-glycosyl compounds"/>
    <property type="evidence" value="ECO:0007669"/>
    <property type="project" value="InterPro"/>
</dbReference>
<proteinExistence type="predicted"/>
<evidence type="ECO:0000313" key="2">
    <source>
        <dbReference type="EMBL" id="MUG33497.1"/>
    </source>
</evidence>
<dbReference type="SUPFAM" id="SSF81296">
    <property type="entry name" value="E set domains"/>
    <property type="match status" value="1"/>
</dbReference>
<sequence>DDMVYYSRQAAVSSPYYSRCVPHAFDLAINSKAFDKRWGFSGWLGCRYHLDHTTFRLWAPTAERVELVLYHSTDDRASVSQVIPMQRGSDYNP</sequence>
<comment type="caution">
    <text evidence="2">The sequence shown here is derived from an EMBL/GenBank/DDBJ whole genome shotgun (WGS) entry which is preliminary data.</text>
</comment>
<dbReference type="EMBL" id="WFKQ01000072">
    <property type="protein sequence ID" value="MUG33497.1"/>
    <property type="molecule type" value="Genomic_DNA"/>
</dbReference>
<keyword evidence="3" id="KW-1185">Reference proteome</keyword>
<name>A0A844M4D6_9GAMM</name>
<dbReference type="Pfam" id="PF02922">
    <property type="entry name" value="CBM_48"/>
    <property type="match status" value="1"/>
</dbReference>
<accession>A0A844M4D6</accession>
<dbReference type="InterPro" id="IPR004193">
    <property type="entry name" value="Glyco_hydro_13_N"/>
</dbReference>
<dbReference type="AlphaFoldDB" id="A0A844M4D6"/>
<dbReference type="Gene3D" id="2.60.40.10">
    <property type="entry name" value="Immunoglobulins"/>
    <property type="match status" value="1"/>
</dbReference>
<evidence type="ECO:0000313" key="3">
    <source>
        <dbReference type="Proteomes" id="UP000442109"/>
    </source>
</evidence>
<feature type="non-terminal residue" evidence="2">
    <location>
        <position position="93"/>
    </location>
</feature>
<feature type="non-terminal residue" evidence="2">
    <location>
        <position position="1"/>
    </location>
</feature>
<gene>
    <name evidence="2" type="ORF">GB996_12005</name>
</gene>
<dbReference type="InterPro" id="IPR013783">
    <property type="entry name" value="Ig-like_fold"/>
</dbReference>
<dbReference type="InterPro" id="IPR014756">
    <property type="entry name" value="Ig_E-set"/>
</dbReference>
<dbReference type="Proteomes" id="UP000442109">
    <property type="component" value="Unassembled WGS sequence"/>
</dbReference>
<feature type="domain" description="Glycoside hydrolase family 13 N-terminal" evidence="1">
    <location>
        <begin position="44"/>
        <end position="87"/>
    </location>
</feature>